<dbReference type="GeneID" id="37014398"/>
<accession>A0A316U7M7</accession>
<gene>
    <name evidence="6" type="ORF">BCV69DRAFT_283332</name>
</gene>
<evidence type="ECO:0000256" key="2">
    <source>
        <dbReference type="ARBA" id="ARBA00023125"/>
    </source>
</evidence>
<dbReference type="RefSeq" id="XP_025347611.1">
    <property type="nucleotide sequence ID" value="XM_025492664.1"/>
</dbReference>
<dbReference type="Pfam" id="PF00538">
    <property type="entry name" value="Linker_histone"/>
    <property type="match status" value="1"/>
</dbReference>
<evidence type="ECO:0000256" key="3">
    <source>
        <dbReference type="RuleBase" id="RU003894"/>
    </source>
</evidence>
<dbReference type="PRINTS" id="PR00624">
    <property type="entry name" value="HISTONEH5"/>
</dbReference>
<evidence type="ECO:0000256" key="1">
    <source>
        <dbReference type="ARBA" id="ARBA00020833"/>
    </source>
</evidence>
<dbReference type="GO" id="GO:0030527">
    <property type="term" value="F:structural constituent of chromatin"/>
    <property type="evidence" value="ECO:0007669"/>
    <property type="project" value="InterPro"/>
</dbReference>
<dbReference type="GO" id="GO:0003677">
    <property type="term" value="F:DNA binding"/>
    <property type="evidence" value="ECO:0007669"/>
    <property type="project" value="UniProtKB-KW"/>
</dbReference>
<feature type="compositionally biased region" description="Low complexity" evidence="4">
    <location>
        <begin position="79"/>
        <end position="149"/>
    </location>
</feature>
<dbReference type="SUPFAM" id="SSF46785">
    <property type="entry name" value="Winged helix' DNA-binding domain"/>
    <property type="match status" value="1"/>
</dbReference>
<dbReference type="GO" id="GO:0000786">
    <property type="term" value="C:nucleosome"/>
    <property type="evidence" value="ECO:0007669"/>
    <property type="project" value="InterPro"/>
</dbReference>
<dbReference type="Proteomes" id="UP000245942">
    <property type="component" value="Unassembled WGS sequence"/>
</dbReference>
<proteinExistence type="inferred from homology"/>
<dbReference type="GO" id="GO:0005634">
    <property type="term" value="C:nucleus"/>
    <property type="evidence" value="ECO:0007669"/>
    <property type="project" value="UniProtKB-SubCell"/>
</dbReference>
<name>A0A316U7M7_9BASI</name>
<dbReference type="OrthoDB" id="1110759at2759"/>
<keyword evidence="2 3" id="KW-0238">DNA-binding</keyword>
<reference evidence="6 7" key="1">
    <citation type="journal article" date="2018" name="Mol. Biol. Evol.">
        <title>Broad Genomic Sampling Reveals a Smut Pathogenic Ancestry of the Fungal Clade Ustilaginomycotina.</title>
        <authorList>
            <person name="Kijpornyongpan T."/>
            <person name="Mondo S.J."/>
            <person name="Barry K."/>
            <person name="Sandor L."/>
            <person name="Lee J."/>
            <person name="Lipzen A."/>
            <person name="Pangilinan J."/>
            <person name="LaButti K."/>
            <person name="Hainaut M."/>
            <person name="Henrissat B."/>
            <person name="Grigoriev I.V."/>
            <person name="Spatafora J.W."/>
            <person name="Aime M.C."/>
        </authorList>
    </citation>
    <scope>NUCLEOTIDE SEQUENCE [LARGE SCALE GENOMIC DNA]</scope>
    <source>
        <strain evidence="6 7">MCA 4718</strain>
    </source>
</reference>
<keyword evidence="3" id="KW-0539">Nucleus</keyword>
<keyword evidence="7" id="KW-1185">Reference proteome</keyword>
<comment type="subcellular location">
    <subcellularLocation>
        <location evidence="3">Nucleus</location>
    </subcellularLocation>
</comment>
<evidence type="ECO:0000313" key="6">
    <source>
        <dbReference type="EMBL" id="PWN20451.1"/>
    </source>
</evidence>
<evidence type="ECO:0000259" key="5">
    <source>
        <dbReference type="PROSITE" id="PS51504"/>
    </source>
</evidence>
<dbReference type="Gene3D" id="1.10.10.10">
    <property type="entry name" value="Winged helix-like DNA-binding domain superfamily/Winged helix DNA-binding domain"/>
    <property type="match status" value="1"/>
</dbReference>
<feature type="region of interest" description="Disordered" evidence="4">
    <location>
        <begin position="61"/>
        <end position="158"/>
    </location>
</feature>
<dbReference type="STRING" id="1684307.A0A316U7M7"/>
<dbReference type="InterPro" id="IPR036388">
    <property type="entry name" value="WH-like_DNA-bd_sf"/>
</dbReference>
<dbReference type="AlphaFoldDB" id="A0A316U7M7"/>
<dbReference type="GO" id="GO:0006334">
    <property type="term" value="P:nucleosome assembly"/>
    <property type="evidence" value="ECO:0007669"/>
    <property type="project" value="InterPro"/>
</dbReference>
<organism evidence="6 7">
    <name type="scientific">Pseudomicrostroma glucosiphilum</name>
    <dbReference type="NCBI Taxonomy" id="1684307"/>
    <lineage>
        <taxon>Eukaryota</taxon>
        <taxon>Fungi</taxon>
        <taxon>Dikarya</taxon>
        <taxon>Basidiomycota</taxon>
        <taxon>Ustilaginomycotina</taxon>
        <taxon>Exobasidiomycetes</taxon>
        <taxon>Microstromatales</taxon>
        <taxon>Microstromatales incertae sedis</taxon>
        <taxon>Pseudomicrostroma</taxon>
    </lineage>
</organism>
<protein>
    <recommendedName>
        <fullName evidence="1">Histone H1</fullName>
    </recommendedName>
</protein>
<dbReference type="EMBL" id="KZ819328">
    <property type="protein sequence ID" value="PWN20451.1"/>
    <property type="molecule type" value="Genomic_DNA"/>
</dbReference>
<dbReference type="InterPro" id="IPR036390">
    <property type="entry name" value="WH_DNA-bd_sf"/>
</dbReference>
<comment type="similarity">
    <text evidence="3">Belongs to the histone H1/H5 family.</text>
</comment>
<dbReference type="InterPro" id="IPR005819">
    <property type="entry name" value="H1/H5"/>
</dbReference>
<feature type="domain" description="H15" evidence="5">
    <location>
        <begin position="1"/>
        <end position="71"/>
    </location>
</feature>
<evidence type="ECO:0000256" key="4">
    <source>
        <dbReference type="SAM" id="MobiDB-lite"/>
    </source>
</evidence>
<sequence>MIKQVIVGRPEDARTGVSRQTIKKELPLKFPKTKTLSDSAFANHVNKAIARGVETGSLTQAKNNGKVKLAAKEKKAPAAKKPAAAKKAPSTAAKKTTAVKKAPSTAAKKPAAKKAATPKTKSSTAAKATKPAAKKTAAAAKPKAKAAAPKTKKAVAKK</sequence>
<keyword evidence="3" id="KW-0158">Chromosome</keyword>
<evidence type="ECO:0000313" key="7">
    <source>
        <dbReference type="Proteomes" id="UP000245942"/>
    </source>
</evidence>
<dbReference type="InterPro" id="IPR005818">
    <property type="entry name" value="Histone_H1/H5_H15"/>
</dbReference>
<dbReference type="PROSITE" id="PS51504">
    <property type="entry name" value="H15"/>
    <property type="match status" value="1"/>
</dbReference>